<keyword evidence="1" id="KW-0732">Signal</keyword>
<evidence type="ECO:0008006" key="4">
    <source>
        <dbReference type="Google" id="ProtNLM"/>
    </source>
</evidence>
<comment type="caution">
    <text evidence="2">The sequence shown here is derived from an EMBL/GenBank/DDBJ whole genome shotgun (WGS) entry which is preliminary data.</text>
</comment>
<accession>R7ZKW3</accession>
<dbReference type="STRING" id="1232681.ADIS_4841"/>
<gene>
    <name evidence="2" type="ORF">ADIS_4841</name>
</gene>
<dbReference type="Gene3D" id="2.60.40.10">
    <property type="entry name" value="Immunoglobulins"/>
    <property type="match status" value="2"/>
</dbReference>
<feature type="chain" id="PRO_5004451615" description="DUF1573 domain-containing protein" evidence="1">
    <location>
        <begin position="24"/>
        <end position="366"/>
    </location>
</feature>
<protein>
    <recommendedName>
        <fullName evidence="4">DUF1573 domain-containing protein</fullName>
    </recommendedName>
</protein>
<evidence type="ECO:0000256" key="1">
    <source>
        <dbReference type="SAM" id="SignalP"/>
    </source>
</evidence>
<feature type="signal peptide" evidence="1">
    <location>
        <begin position="1"/>
        <end position="23"/>
    </location>
</feature>
<dbReference type="AlphaFoldDB" id="R7ZKW3"/>
<dbReference type="InterPro" id="IPR013783">
    <property type="entry name" value="Ig-like_fold"/>
</dbReference>
<keyword evidence="3" id="KW-1185">Reference proteome</keyword>
<sequence length="366" mass="40931">MIKTLVLSASILLVCTLSVPAYSQDLVRPLLEWETNAINLGSILEENGSAEANYFFTNKSGRSVLIEEIITDCGCTTADYTRDTLKHEESGHITVVFEPGSSRGGPFSKSILVKVSDNPNLDTLLLEGFNVPFPMNAEKHYHLLRGGLGFALPVIHMGNVFTNEPKVKQVDFFNFHDYPVQLNPNHELLPPHIQLRMVPAVVTAKTRGILEVIYNGEGKGDLGFFEDEIQFTLLSEKKENVPFKVIANVFEYFAPTPVADMDYVPRLEIRETEVDLAKIDSKVPISRMITLQNKGKQELQIRKVSANCECISILLPKNTISPGERTDLTITFDPKDRKGLDHKAITIFSNDPIQPAQTFMVKSRIN</sequence>
<dbReference type="Proteomes" id="UP000013909">
    <property type="component" value="Unassembled WGS sequence"/>
</dbReference>
<organism evidence="2 3">
    <name type="scientific">Lunatimonas lonarensis</name>
    <dbReference type="NCBI Taxonomy" id="1232681"/>
    <lineage>
        <taxon>Bacteria</taxon>
        <taxon>Pseudomonadati</taxon>
        <taxon>Bacteroidota</taxon>
        <taxon>Cytophagia</taxon>
        <taxon>Cytophagales</taxon>
        <taxon>Cyclobacteriaceae</taxon>
    </lineage>
</organism>
<dbReference type="InterPro" id="IPR011467">
    <property type="entry name" value="DUF1573"/>
</dbReference>
<name>R7ZKW3_9BACT</name>
<dbReference type="EMBL" id="AQHR01000126">
    <property type="protein sequence ID" value="EON74730.1"/>
    <property type="molecule type" value="Genomic_DNA"/>
</dbReference>
<evidence type="ECO:0000313" key="3">
    <source>
        <dbReference type="Proteomes" id="UP000013909"/>
    </source>
</evidence>
<reference evidence="2 3" key="1">
    <citation type="submission" date="2013-02" db="EMBL/GenBank/DDBJ databases">
        <title>A novel strain isolated from Lonar lake, Maharashtra, India.</title>
        <authorList>
            <person name="Singh A."/>
        </authorList>
    </citation>
    <scope>NUCLEOTIDE SEQUENCE [LARGE SCALE GENOMIC DNA]</scope>
    <source>
        <strain evidence="2 3">AK24</strain>
    </source>
</reference>
<evidence type="ECO:0000313" key="2">
    <source>
        <dbReference type="EMBL" id="EON74730.1"/>
    </source>
</evidence>
<dbReference type="Pfam" id="PF07610">
    <property type="entry name" value="DUF1573"/>
    <property type="match status" value="2"/>
</dbReference>
<dbReference type="PANTHER" id="PTHR37833:SF1">
    <property type="entry name" value="SIGNAL PEPTIDE PROTEIN"/>
    <property type="match status" value="1"/>
</dbReference>
<dbReference type="PANTHER" id="PTHR37833">
    <property type="entry name" value="LIPOPROTEIN-RELATED"/>
    <property type="match status" value="1"/>
</dbReference>
<proteinExistence type="predicted"/>